<evidence type="ECO:0000313" key="6">
    <source>
        <dbReference type="EMBL" id="GAA3707074.1"/>
    </source>
</evidence>
<evidence type="ECO:0000256" key="4">
    <source>
        <dbReference type="SAM" id="SignalP"/>
    </source>
</evidence>
<evidence type="ECO:0000259" key="5">
    <source>
        <dbReference type="Pfam" id="PF09084"/>
    </source>
</evidence>
<evidence type="ECO:0000256" key="1">
    <source>
        <dbReference type="ARBA" id="ARBA00004418"/>
    </source>
</evidence>
<feature type="chain" id="PRO_5046688754" description="SsuA/THI5-like domain-containing protein" evidence="4">
    <location>
        <begin position="24"/>
        <end position="349"/>
    </location>
</feature>
<dbReference type="SUPFAM" id="SSF53850">
    <property type="entry name" value="Periplasmic binding protein-like II"/>
    <property type="match status" value="1"/>
</dbReference>
<accession>A0ABP7DRL3</accession>
<dbReference type="EMBL" id="BAABEP010000001">
    <property type="protein sequence ID" value="GAA3707074.1"/>
    <property type="molecule type" value="Genomic_DNA"/>
</dbReference>
<comment type="subcellular location">
    <subcellularLocation>
        <location evidence="1">Periplasm</location>
    </subcellularLocation>
</comment>
<evidence type="ECO:0000256" key="2">
    <source>
        <dbReference type="ARBA" id="ARBA00010742"/>
    </source>
</evidence>
<sequence>MRVSLAALLVAVLATACANLSNAAVHTAPDGTKEVTIGKAVDTIGFTTVDVAQAKGYFAKEGVTARQELLGGSSTAFAALQSGSVQFVTASSTALLSAKTKRVPLQAVASLDYGVSLQLAASKKWIAAHHLSPQQPLTTVMRGLTGATLGVVSTTDLTYYHYLMKQAGVDQDQFKTIMIKTQSAALAAVQHGQVDAILLSPPNSYFAQAQNQAQIVATLHSVPALRSMTYDVLVVSSRFAKAHPDVVEAVATGLARADNTMAKDPRSVLDVEREHYPKMSDDVLLQSLEYVTFAPDGKMTAAGWQGVREEAEGSDVPNTSSVNLKENQGTWTNDYIVTSRLRPAAAPAG</sequence>
<dbReference type="Gene3D" id="3.40.190.10">
    <property type="entry name" value="Periplasmic binding protein-like II"/>
    <property type="match status" value="2"/>
</dbReference>
<dbReference type="Proteomes" id="UP001499884">
    <property type="component" value="Unassembled WGS sequence"/>
</dbReference>
<evidence type="ECO:0000313" key="7">
    <source>
        <dbReference type="Proteomes" id="UP001499884"/>
    </source>
</evidence>
<keyword evidence="3 4" id="KW-0732">Signal</keyword>
<comment type="caution">
    <text evidence="6">The sequence shown here is derived from an EMBL/GenBank/DDBJ whole genome shotgun (WGS) entry which is preliminary data.</text>
</comment>
<protein>
    <recommendedName>
        <fullName evidence="5">SsuA/THI5-like domain-containing protein</fullName>
    </recommendedName>
</protein>
<dbReference type="PROSITE" id="PS51257">
    <property type="entry name" value="PROKAR_LIPOPROTEIN"/>
    <property type="match status" value="1"/>
</dbReference>
<dbReference type="PANTHER" id="PTHR30024">
    <property type="entry name" value="ALIPHATIC SULFONATES-BINDING PROTEIN-RELATED"/>
    <property type="match status" value="1"/>
</dbReference>
<feature type="domain" description="SsuA/THI5-like" evidence="5">
    <location>
        <begin position="46"/>
        <end position="266"/>
    </location>
</feature>
<name>A0ABP7DRL3_9ACTN</name>
<dbReference type="InterPro" id="IPR015168">
    <property type="entry name" value="SsuA/THI5"/>
</dbReference>
<gene>
    <name evidence="6" type="ORF">GCM10023082_01320</name>
</gene>
<comment type="similarity">
    <text evidence="2">Belongs to the bacterial solute-binding protein SsuA/TauA family.</text>
</comment>
<reference evidence="7" key="1">
    <citation type="journal article" date="2019" name="Int. J. Syst. Evol. Microbiol.">
        <title>The Global Catalogue of Microorganisms (GCM) 10K type strain sequencing project: providing services to taxonomists for standard genome sequencing and annotation.</title>
        <authorList>
            <consortium name="The Broad Institute Genomics Platform"/>
            <consortium name="The Broad Institute Genome Sequencing Center for Infectious Disease"/>
            <person name="Wu L."/>
            <person name="Ma J."/>
        </authorList>
    </citation>
    <scope>NUCLEOTIDE SEQUENCE [LARGE SCALE GENOMIC DNA]</scope>
    <source>
        <strain evidence="7">JCM 30846</strain>
    </source>
</reference>
<evidence type="ECO:0000256" key="3">
    <source>
        <dbReference type="ARBA" id="ARBA00022729"/>
    </source>
</evidence>
<dbReference type="Pfam" id="PF09084">
    <property type="entry name" value="NMT1"/>
    <property type="match status" value="1"/>
</dbReference>
<feature type="signal peptide" evidence="4">
    <location>
        <begin position="1"/>
        <end position="23"/>
    </location>
</feature>
<keyword evidence="7" id="KW-1185">Reference proteome</keyword>
<proteinExistence type="inferred from homology"/>
<organism evidence="6 7">
    <name type="scientific">Streptomyces tremellae</name>
    <dbReference type="NCBI Taxonomy" id="1124239"/>
    <lineage>
        <taxon>Bacteria</taxon>
        <taxon>Bacillati</taxon>
        <taxon>Actinomycetota</taxon>
        <taxon>Actinomycetes</taxon>
        <taxon>Kitasatosporales</taxon>
        <taxon>Streptomycetaceae</taxon>
        <taxon>Streptomyces</taxon>
    </lineage>
</organism>
<dbReference type="PANTHER" id="PTHR30024:SF47">
    <property type="entry name" value="TAURINE-BINDING PERIPLASMIC PROTEIN"/>
    <property type="match status" value="1"/>
</dbReference>